<accession>A0A803NB64</accession>
<evidence type="ECO:0000256" key="3">
    <source>
        <dbReference type="ARBA" id="ARBA00022821"/>
    </source>
</evidence>
<sequence>MVGSRIAGSITTGAKIAEWFGSELYQLYHKPAVLSHEELLCMAAKIVCDAKVAPYMNKELLRVFTKEKNGMEQLWKKGLVKTSCAEVQNLCSIYESELEKLLKTVKTIKKFLVDADSKCQKLTNEGQNWVENLKDAVYDADDLMDEFNTVKYQSRILWLAFIHVSWPQYIKNTR</sequence>
<reference evidence="5" key="2">
    <citation type="submission" date="2021-03" db="UniProtKB">
        <authorList>
            <consortium name="EnsemblPlants"/>
        </authorList>
    </citation>
    <scope>IDENTIFICATION</scope>
</reference>
<evidence type="ECO:0000259" key="4">
    <source>
        <dbReference type="Pfam" id="PF18052"/>
    </source>
</evidence>
<organism evidence="5 6">
    <name type="scientific">Chenopodium quinoa</name>
    <name type="common">Quinoa</name>
    <dbReference type="NCBI Taxonomy" id="63459"/>
    <lineage>
        <taxon>Eukaryota</taxon>
        <taxon>Viridiplantae</taxon>
        <taxon>Streptophyta</taxon>
        <taxon>Embryophyta</taxon>
        <taxon>Tracheophyta</taxon>
        <taxon>Spermatophyta</taxon>
        <taxon>Magnoliopsida</taxon>
        <taxon>eudicotyledons</taxon>
        <taxon>Gunneridae</taxon>
        <taxon>Pentapetalae</taxon>
        <taxon>Caryophyllales</taxon>
        <taxon>Chenopodiaceae</taxon>
        <taxon>Chenopodioideae</taxon>
        <taxon>Atripliceae</taxon>
        <taxon>Chenopodium</taxon>
    </lineage>
</organism>
<dbReference type="GO" id="GO:0000166">
    <property type="term" value="F:nucleotide binding"/>
    <property type="evidence" value="ECO:0007669"/>
    <property type="project" value="UniProtKB-KW"/>
</dbReference>
<proteinExistence type="predicted"/>
<keyword evidence="3" id="KW-0611">Plant defense</keyword>
<evidence type="ECO:0000313" key="6">
    <source>
        <dbReference type="Proteomes" id="UP000596660"/>
    </source>
</evidence>
<dbReference type="Gene3D" id="1.20.5.4130">
    <property type="match status" value="1"/>
</dbReference>
<protein>
    <recommendedName>
        <fullName evidence="4">Disease resistance N-terminal domain-containing protein</fullName>
    </recommendedName>
</protein>
<evidence type="ECO:0000256" key="2">
    <source>
        <dbReference type="ARBA" id="ARBA00022741"/>
    </source>
</evidence>
<reference evidence="5" key="1">
    <citation type="journal article" date="2017" name="Nature">
        <title>The genome of Chenopodium quinoa.</title>
        <authorList>
            <person name="Jarvis D.E."/>
            <person name="Ho Y.S."/>
            <person name="Lightfoot D.J."/>
            <person name="Schmoeckel S.M."/>
            <person name="Li B."/>
            <person name="Borm T.J.A."/>
            <person name="Ohyanagi H."/>
            <person name="Mineta K."/>
            <person name="Michell C.T."/>
            <person name="Saber N."/>
            <person name="Kharbatia N.M."/>
            <person name="Rupper R.R."/>
            <person name="Sharp A.R."/>
            <person name="Dally N."/>
            <person name="Boughton B.A."/>
            <person name="Woo Y.H."/>
            <person name="Gao G."/>
            <person name="Schijlen E.G.W.M."/>
            <person name="Guo X."/>
            <person name="Momin A.A."/>
            <person name="Negrao S."/>
            <person name="Al-Babili S."/>
            <person name="Gehring C."/>
            <person name="Roessner U."/>
            <person name="Jung C."/>
            <person name="Murphy K."/>
            <person name="Arold S.T."/>
            <person name="Gojobori T."/>
            <person name="van der Linden C.G."/>
            <person name="van Loo E.N."/>
            <person name="Jellen E.N."/>
            <person name="Maughan P.J."/>
            <person name="Tester M."/>
        </authorList>
    </citation>
    <scope>NUCLEOTIDE SEQUENCE [LARGE SCALE GENOMIC DNA]</scope>
    <source>
        <strain evidence="5">cv. PI 614886</strain>
    </source>
</reference>
<dbReference type="Pfam" id="PF18052">
    <property type="entry name" value="Rx_N"/>
    <property type="match status" value="1"/>
</dbReference>
<dbReference type="Proteomes" id="UP000596660">
    <property type="component" value="Unplaced"/>
</dbReference>
<keyword evidence="1" id="KW-0677">Repeat</keyword>
<dbReference type="Gramene" id="AUR62043273-RA">
    <property type="protein sequence ID" value="AUR62043273-RA:cds"/>
    <property type="gene ID" value="AUR62043273"/>
</dbReference>
<evidence type="ECO:0000313" key="5">
    <source>
        <dbReference type="EnsemblPlants" id="AUR62043273-RA:cds"/>
    </source>
</evidence>
<dbReference type="GO" id="GO:0006952">
    <property type="term" value="P:defense response"/>
    <property type="evidence" value="ECO:0007669"/>
    <property type="project" value="UniProtKB-KW"/>
</dbReference>
<dbReference type="AlphaFoldDB" id="A0A803NB64"/>
<dbReference type="InterPro" id="IPR041118">
    <property type="entry name" value="Rx_N"/>
</dbReference>
<evidence type="ECO:0000256" key="1">
    <source>
        <dbReference type="ARBA" id="ARBA00022737"/>
    </source>
</evidence>
<dbReference type="EnsemblPlants" id="AUR62043273-RA">
    <property type="protein sequence ID" value="AUR62043273-RA:cds"/>
    <property type="gene ID" value="AUR62043273"/>
</dbReference>
<keyword evidence="2" id="KW-0547">Nucleotide-binding</keyword>
<name>A0A803NB64_CHEQI</name>
<feature type="domain" description="Disease resistance N-terminal" evidence="4">
    <location>
        <begin position="90"/>
        <end position="152"/>
    </location>
</feature>
<keyword evidence="6" id="KW-1185">Reference proteome</keyword>